<dbReference type="EMBL" id="NCWV01000008">
    <property type="protein sequence ID" value="PAK88804.1"/>
    <property type="molecule type" value="Genomic_DNA"/>
</dbReference>
<proteinExistence type="predicted"/>
<accession>A0AAQ0R4M1</accession>
<gene>
    <name evidence="1" type="ORF">B8W88_07435</name>
</gene>
<evidence type="ECO:0000313" key="2">
    <source>
        <dbReference type="Proteomes" id="UP000215635"/>
    </source>
</evidence>
<protein>
    <submittedName>
        <fullName evidence="1">Uncharacterized protein</fullName>
    </submittedName>
</protein>
<comment type="caution">
    <text evidence="1">The sequence shown here is derived from an EMBL/GenBank/DDBJ whole genome shotgun (WGS) entry which is preliminary data.</text>
</comment>
<dbReference type="AlphaFoldDB" id="A0AAQ0R4M1"/>
<organism evidence="1 2">
    <name type="scientific">Lactococcus lactis</name>
    <dbReference type="NCBI Taxonomy" id="1358"/>
    <lineage>
        <taxon>Bacteria</taxon>
        <taxon>Bacillati</taxon>
        <taxon>Bacillota</taxon>
        <taxon>Bacilli</taxon>
        <taxon>Lactobacillales</taxon>
        <taxon>Streptococcaceae</taxon>
        <taxon>Lactococcus</taxon>
    </lineage>
</organism>
<sequence>MNIKNKKETQISVTGITQSGTIKELDVQLIKNEEKLMKKKTFEEEYFLINKLPEAGVEIKTRLKDGGPSDIEKMMFMLGEATYALALMTKKESNKEADIEHFTKFMKNFTEIVVKYHK</sequence>
<name>A0AAQ0R4M1_9LACT</name>
<reference evidence="1 2" key="1">
    <citation type="submission" date="2017-04" db="EMBL/GenBank/DDBJ databases">
        <title>Kefir bacterial isolates.</title>
        <authorList>
            <person name="Kim Y."/>
            <person name="Blasche S."/>
            <person name="Patil K.R."/>
        </authorList>
    </citation>
    <scope>NUCLEOTIDE SEQUENCE [LARGE SCALE GENOMIC DNA]</scope>
    <source>
        <strain evidence="1 2">OG2</strain>
    </source>
</reference>
<dbReference type="Proteomes" id="UP000215635">
    <property type="component" value="Unassembled WGS sequence"/>
</dbReference>
<evidence type="ECO:0000313" key="1">
    <source>
        <dbReference type="EMBL" id="PAK88804.1"/>
    </source>
</evidence>
<dbReference type="RefSeq" id="WP_095348160.1">
    <property type="nucleotide sequence ID" value="NZ_CP133256.1"/>
</dbReference>